<dbReference type="KEGG" id="ahu:A6A40_17185"/>
<sequence length="126" mass="13126">MSSKKISSSLVVEVVQATGLRLNDESVVKLEKLLGEVGARVARQYPAQVAGNGQTILDRVGARLDALIGQLDAASSRKAERSDIVDAAACLLAWVAAMDLLASSHQHEADASIPALTVTSVTEGMA</sequence>
<evidence type="ECO:0000313" key="1">
    <source>
        <dbReference type="EMBL" id="AWB06788.1"/>
    </source>
</evidence>
<evidence type="ECO:0000313" key="2">
    <source>
        <dbReference type="Proteomes" id="UP000077405"/>
    </source>
</evidence>
<dbReference type="RefSeq" id="WP_108547094.1">
    <property type="nucleotide sequence ID" value="NZ_CP028902.1"/>
</dbReference>
<geneLocation type="plasmid" evidence="1 2">
    <name>pYZ1</name>
</geneLocation>
<proteinExistence type="predicted"/>
<dbReference type="AlphaFoldDB" id="A0A2R4VQR5"/>
<dbReference type="OrthoDB" id="9963998at2"/>
<organism evidence="1 2">
    <name type="scientific">Azospirillum humicireducens</name>
    <dbReference type="NCBI Taxonomy" id="1226968"/>
    <lineage>
        <taxon>Bacteria</taxon>
        <taxon>Pseudomonadati</taxon>
        <taxon>Pseudomonadota</taxon>
        <taxon>Alphaproteobacteria</taxon>
        <taxon>Rhodospirillales</taxon>
        <taxon>Azospirillaceae</taxon>
        <taxon>Azospirillum</taxon>
    </lineage>
</organism>
<keyword evidence="1" id="KW-0614">Plasmid</keyword>
<name>A0A2R4VQR5_9PROT</name>
<reference evidence="1 2" key="1">
    <citation type="submission" date="2018-04" db="EMBL/GenBank/DDBJ databases">
        <title>Complete genome sequence of the nitrogen-fixing bacterium Azospirillum humicireducens type strain SgZ-5.</title>
        <authorList>
            <person name="Yu Z."/>
        </authorList>
    </citation>
    <scope>NUCLEOTIDE SEQUENCE [LARGE SCALE GENOMIC DNA]</scope>
    <source>
        <strain evidence="1 2">SgZ-5</strain>
        <plasmid evidence="1 2">pYZ1</plasmid>
    </source>
</reference>
<protein>
    <submittedName>
        <fullName evidence="1">Uncharacterized protein</fullName>
    </submittedName>
</protein>
<dbReference type="EMBL" id="CP028902">
    <property type="protein sequence ID" value="AWB06788.1"/>
    <property type="molecule type" value="Genomic_DNA"/>
</dbReference>
<dbReference type="Proteomes" id="UP000077405">
    <property type="component" value="Plasmid pYZ1"/>
</dbReference>
<keyword evidence="2" id="KW-1185">Reference proteome</keyword>
<accession>A0A2R4VQR5</accession>
<gene>
    <name evidence="1" type="ORF">A6A40_17185</name>
</gene>